<accession>A0A149UT82</accession>
<dbReference type="OrthoDB" id="8264796at2"/>
<sequence length="537" mass="56829">MQQRCFLGSLAFGPVASRTTTYLSDTGFVDTVAHIPYPPYLSACPDMDRELDITISGTSLTQTFGQMTVNLEPDVATSCDVKNYTADIALHTGLRTYDPSRGWWQDPALSDCVPLFAGGASAWRTGDTQGTLTLSGPAALSRSLPLKTYAGTGGVEGGTTLTGKAKPKLRGYAYNITPVCVDSVNQIYQISDAPVQIVNVSGTPIPNITVMEGGVPGAWSISSTAGSWSYAGTVSDITATDPAAGHYVVETGQRGTFFRLGGTPVYTITASATGLFPDGTYVSRLHDLVHQALVQDIGIPAASIASDWADPFDAAAGKAVASEAGAYWDGSSSYTGADMVTALLQGTLRKLTYDRDGTLRLIGITPTFLTLVPNLWGKLAVRPEEVIEIRQTDLPSELVLPLTCGRCTYARNYTVLTGSNVSPSAISATISTERSAVTVGTDAPTLEVVSPPDVLTAFQSAAAAQVVADVINRLWTYPDRRLFYVTVPFARISDYKIGSEMMLFANVDGLRDGVGGLVVGESYRGSSPDEITFTVLV</sequence>
<protein>
    <submittedName>
        <fullName evidence="1">Uncharacterized protein</fullName>
    </submittedName>
</protein>
<organism evidence="1 2">
    <name type="scientific">Acetobacter malorum</name>
    <dbReference type="NCBI Taxonomy" id="178901"/>
    <lineage>
        <taxon>Bacteria</taxon>
        <taxon>Pseudomonadati</taxon>
        <taxon>Pseudomonadota</taxon>
        <taxon>Alphaproteobacteria</taxon>
        <taxon>Acetobacterales</taxon>
        <taxon>Acetobacteraceae</taxon>
        <taxon>Acetobacter</taxon>
    </lineage>
</organism>
<comment type="caution">
    <text evidence="1">The sequence shown here is derived from an EMBL/GenBank/DDBJ whole genome shotgun (WGS) entry which is preliminary data.</text>
</comment>
<gene>
    <name evidence="1" type="ORF">AD951_01860</name>
</gene>
<dbReference type="EMBL" id="LHZX01000191">
    <property type="protein sequence ID" value="KXV71132.1"/>
    <property type="molecule type" value="Genomic_DNA"/>
</dbReference>
<evidence type="ECO:0000313" key="2">
    <source>
        <dbReference type="Proteomes" id="UP000075377"/>
    </source>
</evidence>
<name>A0A149UT82_9PROT</name>
<dbReference type="AlphaFoldDB" id="A0A149UT82"/>
<dbReference type="RefSeq" id="WP_061498648.1">
    <property type="nucleotide sequence ID" value="NZ_LHZX01000191.1"/>
</dbReference>
<dbReference type="Proteomes" id="UP000075377">
    <property type="component" value="Unassembled WGS sequence"/>
</dbReference>
<reference evidence="1 2" key="1">
    <citation type="submission" date="2015-06" db="EMBL/GenBank/DDBJ databases">
        <title>Improved classification and identification of acetic acid bacteria using matrix-assisted laser desorption/ionization time-of-flight mass spectrometry; Gluconobacter nephelii and Gluconobacter uchimurae are later heterotypic synonyms of Gluconobacter japonicus and Gluconobacter oxydans, respectively.</title>
        <authorList>
            <person name="Li L."/>
            <person name="Cleenwerck I."/>
            <person name="De Vuyst L."/>
            <person name="Vandamme P."/>
        </authorList>
    </citation>
    <scope>NUCLEOTIDE SEQUENCE [LARGE SCALE GENOMIC DNA]</scope>
    <source>
        <strain evidence="1 2">LMG 1699</strain>
    </source>
</reference>
<proteinExistence type="predicted"/>
<dbReference type="PATRIC" id="fig|178901.14.peg.2075"/>
<evidence type="ECO:0000313" key="1">
    <source>
        <dbReference type="EMBL" id="KXV71132.1"/>
    </source>
</evidence>